<evidence type="ECO:0000313" key="14">
    <source>
        <dbReference type="Proteomes" id="UP000093514"/>
    </source>
</evidence>
<dbReference type="GO" id="GO:0030245">
    <property type="term" value="P:cellulose catabolic process"/>
    <property type="evidence" value="ECO:0007669"/>
    <property type="project" value="UniProtKB-KW"/>
</dbReference>
<sequence length="450" mass="52056">MSRLYFPKDFIWGSATAAYQIEGAYQEDGKGESIWDRFSHTPGKVANGDTGDVACDHYHRYKEDVELMKEIGLDSYRFSISWPRILPKGKGEINQQGLDFYRGLINELLKAGIKPVVTLYHWDLPQALQEEGGWANREIVKHFVNYAEILFNEFGDVVSQWITHNEPFVVAFNGHGSGDHAPGIKDQQVALQVAHNLLLSHGLAVKKFRELKLDNEIGITLNLISSYPISDNVEDNKAAKRMEDYINGWFLEPLFKGRYPERIVEFYGEKFNNLDIREDDMGLIKEEIDFLGINYYSRSLVRYNKDSKFLGIEGVKPQDSQYTAMDWEIYPKGLYDLLIKLNQEYTQKPLYITENGAAFDDKISEGGGVHDQDRIDYLKAHFQSAYKAIQEGVALKGYYVWSLMDNFEWAYGYSKRFGITYIDYENNQRRILKDSAYWYKNIIVNNSLEV</sequence>
<keyword evidence="7 12" id="KW-0326">Glycosidase</keyword>
<dbReference type="RefSeq" id="WP_068717345.1">
    <property type="nucleotide sequence ID" value="NZ_LWDV01000009.1"/>
</dbReference>
<accession>A0A1C0A6W0</accession>
<keyword evidence="8" id="KW-0624">Polysaccharide degradation</keyword>
<dbReference type="InterPro" id="IPR001360">
    <property type="entry name" value="Glyco_hydro_1"/>
</dbReference>
<evidence type="ECO:0000256" key="12">
    <source>
        <dbReference type="RuleBase" id="RU361175"/>
    </source>
</evidence>
<organism evidence="13 14">
    <name type="scientific">Orenia metallireducens</name>
    <dbReference type="NCBI Taxonomy" id="1413210"/>
    <lineage>
        <taxon>Bacteria</taxon>
        <taxon>Bacillati</taxon>
        <taxon>Bacillota</taxon>
        <taxon>Clostridia</taxon>
        <taxon>Halanaerobiales</taxon>
        <taxon>Halobacteroidaceae</taxon>
        <taxon>Orenia</taxon>
    </lineage>
</organism>
<keyword evidence="6" id="KW-0119">Carbohydrate metabolism</keyword>
<keyword evidence="5" id="KW-0136">Cellulose degradation</keyword>
<comment type="caution">
    <text evidence="13">The sequence shown here is derived from an EMBL/GenBank/DDBJ whole genome shotgun (WGS) entry which is preliminary data.</text>
</comment>
<evidence type="ECO:0000256" key="10">
    <source>
        <dbReference type="PIRSR" id="PIRSR617736-2"/>
    </source>
</evidence>
<dbReference type="InterPro" id="IPR033132">
    <property type="entry name" value="GH_1_N_CS"/>
</dbReference>
<dbReference type="GO" id="GO:0005829">
    <property type="term" value="C:cytosol"/>
    <property type="evidence" value="ECO:0007669"/>
    <property type="project" value="TreeGrafter"/>
</dbReference>
<evidence type="ECO:0000256" key="2">
    <source>
        <dbReference type="ARBA" id="ARBA00010838"/>
    </source>
</evidence>
<dbReference type="PROSITE" id="PS00572">
    <property type="entry name" value="GLYCOSYL_HYDROL_F1_1"/>
    <property type="match status" value="1"/>
</dbReference>
<feature type="active site" description="Nucleophile" evidence="9 11">
    <location>
        <position position="354"/>
    </location>
</feature>
<feature type="binding site" evidence="10">
    <location>
        <position position="165"/>
    </location>
    <ligand>
        <name>substrate</name>
    </ligand>
</feature>
<dbReference type="GO" id="GO:0008422">
    <property type="term" value="F:beta-glucosidase activity"/>
    <property type="evidence" value="ECO:0007669"/>
    <property type="project" value="UniProtKB-EC"/>
</dbReference>
<feature type="binding site" evidence="10">
    <location>
        <position position="20"/>
    </location>
    <ligand>
        <name>substrate</name>
    </ligand>
</feature>
<evidence type="ECO:0000256" key="8">
    <source>
        <dbReference type="ARBA" id="ARBA00023326"/>
    </source>
</evidence>
<evidence type="ECO:0000256" key="11">
    <source>
        <dbReference type="PROSITE-ProRule" id="PRU10055"/>
    </source>
</evidence>
<dbReference type="Gene3D" id="3.20.20.80">
    <property type="entry name" value="Glycosidases"/>
    <property type="match status" value="1"/>
</dbReference>
<dbReference type="Proteomes" id="UP000093514">
    <property type="component" value="Unassembled WGS sequence"/>
</dbReference>
<dbReference type="EMBL" id="LWDV01000009">
    <property type="protein sequence ID" value="OCL25983.1"/>
    <property type="molecule type" value="Genomic_DNA"/>
</dbReference>
<evidence type="ECO:0000256" key="1">
    <source>
        <dbReference type="ARBA" id="ARBA00000448"/>
    </source>
</evidence>
<keyword evidence="4 12" id="KW-0378">Hydrolase</keyword>
<dbReference type="AlphaFoldDB" id="A0A1C0A6W0"/>
<dbReference type="EC" id="3.2.1.21" evidence="3 12"/>
<evidence type="ECO:0000256" key="3">
    <source>
        <dbReference type="ARBA" id="ARBA00012744"/>
    </source>
</evidence>
<dbReference type="PROSITE" id="PS00653">
    <property type="entry name" value="GLYCOSYL_HYDROL_F1_2"/>
    <property type="match status" value="1"/>
</dbReference>
<comment type="catalytic activity">
    <reaction evidence="1 12">
        <text>Hydrolysis of terminal, non-reducing beta-D-glucosyl residues with release of beta-D-glucose.</text>
        <dbReference type="EC" id="3.2.1.21"/>
    </reaction>
</comment>
<reference evidence="13 14" key="2">
    <citation type="submission" date="2016-08" db="EMBL/GenBank/DDBJ databases">
        <title>Orenia metallireducens sp. nov. strain Z6, a Novel Metal-reducing Firmicute from the Deep Subsurface.</title>
        <authorList>
            <person name="Maxim B.I."/>
            <person name="Kenneth K."/>
            <person name="Flynn T.M."/>
            <person name="Oloughlin E.J."/>
            <person name="Locke R.A."/>
            <person name="Weber J.R."/>
            <person name="Egan S.M."/>
            <person name="Mackie R.I."/>
            <person name="Cann I.K."/>
        </authorList>
    </citation>
    <scope>NUCLEOTIDE SEQUENCE [LARGE SCALE GENOMIC DNA]</scope>
    <source>
        <strain evidence="13 14">Z6</strain>
    </source>
</reference>
<proteinExistence type="inferred from homology"/>
<reference evidence="14" key="1">
    <citation type="submission" date="2016-07" db="EMBL/GenBank/DDBJ databases">
        <authorList>
            <person name="Florea S."/>
            <person name="Webb J.S."/>
            <person name="Jaromczyk J."/>
            <person name="Schardl C.L."/>
        </authorList>
    </citation>
    <scope>NUCLEOTIDE SEQUENCE [LARGE SCALE GENOMIC DNA]</scope>
    <source>
        <strain evidence="14">Z6</strain>
    </source>
</reference>
<keyword evidence="14" id="KW-1185">Reference proteome</keyword>
<feature type="binding site" evidence="10">
    <location>
        <position position="121"/>
    </location>
    <ligand>
        <name>substrate</name>
    </ligand>
</feature>
<protein>
    <recommendedName>
        <fullName evidence="3 12">Beta-glucosidase</fullName>
        <ecNumber evidence="3 12">3.2.1.21</ecNumber>
    </recommendedName>
</protein>
<dbReference type="InterPro" id="IPR018120">
    <property type="entry name" value="Glyco_hydro_1_AS"/>
</dbReference>
<dbReference type="PANTHER" id="PTHR10353">
    <property type="entry name" value="GLYCOSYL HYDROLASE"/>
    <property type="match status" value="1"/>
</dbReference>
<evidence type="ECO:0000256" key="4">
    <source>
        <dbReference type="ARBA" id="ARBA00022801"/>
    </source>
</evidence>
<comment type="similarity">
    <text evidence="2 12">Belongs to the glycosyl hydrolase 1 family.</text>
</comment>
<dbReference type="PRINTS" id="PR00131">
    <property type="entry name" value="GLHYDRLASE1"/>
</dbReference>
<evidence type="ECO:0000313" key="13">
    <source>
        <dbReference type="EMBL" id="OCL25983.1"/>
    </source>
</evidence>
<feature type="binding site" evidence="10">
    <location>
        <position position="401"/>
    </location>
    <ligand>
        <name>substrate</name>
    </ligand>
</feature>
<evidence type="ECO:0000256" key="7">
    <source>
        <dbReference type="ARBA" id="ARBA00023295"/>
    </source>
</evidence>
<dbReference type="FunFam" id="3.20.20.80:FF:000004">
    <property type="entry name" value="Beta-glucosidase 6-phospho-beta-glucosidase"/>
    <property type="match status" value="1"/>
</dbReference>
<evidence type="ECO:0000256" key="9">
    <source>
        <dbReference type="PIRSR" id="PIRSR617736-1"/>
    </source>
</evidence>
<evidence type="ECO:0000256" key="6">
    <source>
        <dbReference type="ARBA" id="ARBA00023277"/>
    </source>
</evidence>
<gene>
    <name evidence="13" type="ORF">U472_08115</name>
</gene>
<name>A0A1C0A6W0_9FIRM</name>
<dbReference type="Pfam" id="PF00232">
    <property type="entry name" value="Glyco_hydro_1"/>
    <property type="match status" value="1"/>
</dbReference>
<evidence type="ECO:0000256" key="5">
    <source>
        <dbReference type="ARBA" id="ARBA00023001"/>
    </source>
</evidence>
<feature type="binding site" evidence="10">
    <location>
        <begin position="408"/>
        <end position="409"/>
    </location>
    <ligand>
        <name>substrate</name>
    </ligand>
</feature>
<dbReference type="PANTHER" id="PTHR10353:SF36">
    <property type="entry name" value="LP05116P"/>
    <property type="match status" value="1"/>
</dbReference>
<dbReference type="NCBIfam" id="TIGR03356">
    <property type="entry name" value="BGL"/>
    <property type="match status" value="1"/>
</dbReference>
<feature type="active site" description="Proton donor" evidence="9">
    <location>
        <position position="166"/>
    </location>
</feature>
<dbReference type="OrthoDB" id="2339329at2"/>
<feature type="binding site" evidence="10">
    <location>
        <position position="296"/>
    </location>
    <ligand>
        <name>substrate</name>
    </ligand>
</feature>
<dbReference type="InterPro" id="IPR017736">
    <property type="entry name" value="Glyco_hydro_1_beta-glucosidase"/>
</dbReference>
<dbReference type="SUPFAM" id="SSF51445">
    <property type="entry name" value="(Trans)glycosidases"/>
    <property type="match status" value="1"/>
</dbReference>
<dbReference type="InterPro" id="IPR017853">
    <property type="entry name" value="GH"/>
</dbReference>